<evidence type="ECO:0008006" key="4">
    <source>
        <dbReference type="Google" id="ProtNLM"/>
    </source>
</evidence>
<reference evidence="2 3" key="1">
    <citation type="submission" date="2017-05" db="EMBL/GenBank/DDBJ databases">
        <authorList>
            <person name="Song R."/>
            <person name="Chenine A.L."/>
            <person name="Ruprecht R.M."/>
        </authorList>
    </citation>
    <scope>NUCLEOTIDE SEQUENCE [LARGE SCALE GENOMIC DNA]</scope>
</reference>
<protein>
    <recommendedName>
        <fullName evidence="4">Virion structural protein</fullName>
    </recommendedName>
</protein>
<feature type="coiled-coil region" evidence="1">
    <location>
        <begin position="58"/>
        <end position="85"/>
    </location>
</feature>
<name>A0A1Y0SXD0_9CAUD</name>
<dbReference type="InterPro" id="IPR024413">
    <property type="entry name" value="Phage_phiKZ_Orf92_int-head"/>
</dbReference>
<keyword evidence="1" id="KW-0175">Coiled coil</keyword>
<evidence type="ECO:0000313" key="2">
    <source>
        <dbReference type="EMBL" id="ARV77264.1"/>
    </source>
</evidence>
<proteinExistence type="predicted"/>
<keyword evidence="3" id="KW-1185">Reference proteome</keyword>
<sequence>MQKLGRYIERVSQEEAAASDVDLTPKDPVVPEAISEPEEIKDLDASCLVDAEGEGQTREFQIKEIKNIQAALEEFEEVLEGAEEAGGLHPEEAEMLNVGMEHFAERLGVKFTKTLPSLEDYANGMTRKGALTVSQEMLVVVDKALIDKAIEMVKKLIAKAKEFISKLDLQTGKVDKLLGDVKARYRKWRTGEVTFKSRMGAMLRDEDLTPEGLKAVAEAGQFSMNLLYHFLAAAKTATRLHANVLLGSAGEEDDINKFKQNVREVWGEQHSPFVLALGQGRKEIKIGSATTGRLKVEFPNGTADQYAMEFITDYGGGRASGEAEVTMTKAEFSNLLNTCETLNNAVKKNTVNYKAIITAAVELTQMAAKAPSQNAARAIANVGDAINYMATVELENVVRKVSTLRNGIGVFLLLAGSEFDKAGASVDVANNKA</sequence>
<evidence type="ECO:0000256" key="1">
    <source>
        <dbReference type="SAM" id="Coils"/>
    </source>
</evidence>
<organism evidence="2 3">
    <name type="scientific">Pseudomonas phage Noxifer</name>
    <dbReference type="NCBI Taxonomy" id="2006684"/>
    <lineage>
        <taxon>Viruses</taxon>
        <taxon>Duplodnaviria</taxon>
        <taxon>Heunggongvirae</taxon>
        <taxon>Uroviricota</taxon>
        <taxon>Caudoviricetes</taxon>
        <taxon>Chimalliviridae</taxon>
        <taxon>Noxifervirus</taxon>
        <taxon>Noxifervirus noxifer</taxon>
    </lineage>
</organism>
<dbReference type="Proteomes" id="UP000224829">
    <property type="component" value="Segment"/>
</dbReference>
<dbReference type="EMBL" id="MF063068">
    <property type="protein sequence ID" value="ARV77264.1"/>
    <property type="molecule type" value="Genomic_DNA"/>
</dbReference>
<evidence type="ECO:0000313" key="3">
    <source>
        <dbReference type="Proteomes" id="UP000224829"/>
    </source>
</evidence>
<dbReference type="Pfam" id="PF12699">
    <property type="entry name" value="phiKZ_IP"/>
    <property type="match status" value="1"/>
</dbReference>
<accession>A0A1Y0SXD0</accession>
<gene>
    <name evidence="2" type="ORF">NOXIFER_94</name>
</gene>